<name>A0A1E1W8L8_PECGO</name>
<gene>
    <name evidence="4" type="ORF">g.19938</name>
</gene>
<dbReference type="PANTHER" id="PTHR23259:SF70">
    <property type="entry name" value="ACCESSORY GLAND PROTEIN ACP62F-RELATED"/>
    <property type="match status" value="1"/>
</dbReference>
<feature type="domain" description="TIL" evidence="3">
    <location>
        <begin position="57"/>
        <end position="118"/>
    </location>
</feature>
<organism evidence="4">
    <name type="scientific">Pectinophora gossypiella</name>
    <name type="common">Cotton pink bollworm</name>
    <name type="synonym">Depressaria gossypiella</name>
    <dbReference type="NCBI Taxonomy" id="13191"/>
    <lineage>
        <taxon>Eukaryota</taxon>
        <taxon>Metazoa</taxon>
        <taxon>Ecdysozoa</taxon>
        <taxon>Arthropoda</taxon>
        <taxon>Hexapoda</taxon>
        <taxon>Insecta</taxon>
        <taxon>Pterygota</taxon>
        <taxon>Neoptera</taxon>
        <taxon>Endopterygota</taxon>
        <taxon>Lepidoptera</taxon>
        <taxon>Glossata</taxon>
        <taxon>Ditrysia</taxon>
        <taxon>Gelechioidea</taxon>
        <taxon>Gelechiidae</taxon>
        <taxon>Apatetrinae</taxon>
        <taxon>Pectinophora</taxon>
    </lineage>
</organism>
<dbReference type="GO" id="GO:0030414">
    <property type="term" value="F:peptidase inhibitor activity"/>
    <property type="evidence" value="ECO:0007669"/>
    <property type="project" value="UniProtKB-KW"/>
</dbReference>
<keyword evidence="1" id="KW-0646">Protease inhibitor</keyword>
<evidence type="ECO:0000256" key="1">
    <source>
        <dbReference type="ARBA" id="ARBA00022690"/>
    </source>
</evidence>
<accession>A0A1E1W8L8</accession>
<evidence type="ECO:0000256" key="2">
    <source>
        <dbReference type="ARBA" id="ARBA00023157"/>
    </source>
</evidence>
<dbReference type="Gene3D" id="2.10.25.10">
    <property type="entry name" value="Laminin"/>
    <property type="match status" value="2"/>
</dbReference>
<dbReference type="EMBL" id="GDQN01007718">
    <property type="protein sequence ID" value="JAT83336.1"/>
    <property type="molecule type" value="Transcribed_RNA"/>
</dbReference>
<feature type="non-terminal residue" evidence="4">
    <location>
        <position position="1"/>
    </location>
</feature>
<dbReference type="SUPFAM" id="SSF57567">
    <property type="entry name" value="Serine protease inhibitors"/>
    <property type="match status" value="2"/>
</dbReference>
<dbReference type="PANTHER" id="PTHR23259">
    <property type="entry name" value="RIDDLE"/>
    <property type="match status" value="1"/>
</dbReference>
<reference evidence="4" key="1">
    <citation type="submission" date="2015-09" db="EMBL/GenBank/DDBJ databases">
        <title>De novo assembly of Pectinophora gossypiella (Pink Bollworm) gut transcriptome.</title>
        <authorList>
            <person name="Tassone E.E."/>
        </authorList>
    </citation>
    <scope>NUCLEOTIDE SEQUENCE</scope>
</reference>
<keyword evidence="2" id="KW-1015">Disulfide bond</keyword>
<sequence length="136" mass="14416">GCGKNCGRLCSNYNSTKPVICTKECKIGGCDCIKGYVLDENTGKCVLPEQCTPQCKNPNEKYDICPAPCPGQRCDIDTRLIKCAAPPKPGDPNCEPSCVCKDGYRRNDKGKCIPEEDCPCKGDPNATSAGCGGNCG</sequence>
<dbReference type="AlphaFoldDB" id="A0A1E1W8L8"/>
<evidence type="ECO:0000313" key="4">
    <source>
        <dbReference type="EMBL" id="JAT83336.1"/>
    </source>
</evidence>
<protein>
    <recommendedName>
        <fullName evidence="3">TIL domain-containing protein</fullName>
    </recommendedName>
</protein>
<proteinExistence type="predicted"/>
<dbReference type="CDD" id="cd19941">
    <property type="entry name" value="TIL"/>
    <property type="match status" value="2"/>
</dbReference>
<evidence type="ECO:0000259" key="3">
    <source>
        <dbReference type="Pfam" id="PF01826"/>
    </source>
</evidence>
<dbReference type="InterPro" id="IPR051368">
    <property type="entry name" value="SerProtInhib-TIL_Domain"/>
</dbReference>
<feature type="domain" description="TIL" evidence="3">
    <location>
        <begin position="2"/>
        <end position="51"/>
    </location>
</feature>
<dbReference type="InterPro" id="IPR002919">
    <property type="entry name" value="TIL_dom"/>
</dbReference>
<dbReference type="Pfam" id="PF01826">
    <property type="entry name" value="TIL"/>
    <property type="match status" value="2"/>
</dbReference>
<feature type="non-terminal residue" evidence="4">
    <location>
        <position position="136"/>
    </location>
</feature>
<dbReference type="InterPro" id="IPR036084">
    <property type="entry name" value="Ser_inhib-like_sf"/>
</dbReference>
<dbReference type="OrthoDB" id="671595at2759"/>